<evidence type="ECO:0000313" key="4">
    <source>
        <dbReference type="Proteomes" id="UP000677537"/>
    </source>
</evidence>
<dbReference type="GO" id="GO:0016787">
    <property type="term" value="F:hydrolase activity"/>
    <property type="evidence" value="ECO:0007669"/>
    <property type="project" value="UniProtKB-KW"/>
</dbReference>
<dbReference type="Proteomes" id="UP000677537">
    <property type="component" value="Unassembled WGS sequence"/>
</dbReference>
<dbReference type="EMBL" id="JAGIZA010000004">
    <property type="protein sequence ID" value="MBP0492720.1"/>
    <property type="molecule type" value="Genomic_DNA"/>
</dbReference>
<dbReference type="InterPro" id="IPR003779">
    <property type="entry name" value="CMD-like"/>
</dbReference>
<reference evidence="3" key="1">
    <citation type="submission" date="2021-03" db="EMBL/GenBank/DDBJ databases">
        <authorList>
            <person name="So Y."/>
        </authorList>
    </citation>
    <scope>NUCLEOTIDE SEQUENCE</scope>
    <source>
        <strain evidence="3">SG15</strain>
    </source>
</reference>
<evidence type="ECO:0000259" key="2">
    <source>
        <dbReference type="Pfam" id="PF02627"/>
    </source>
</evidence>
<comment type="caution">
    <text evidence="3">The sequence shown here is derived from an EMBL/GenBank/DDBJ whole genome shotgun (WGS) entry which is preliminary data.</text>
</comment>
<dbReference type="InterPro" id="IPR029032">
    <property type="entry name" value="AhpD-like"/>
</dbReference>
<dbReference type="PRINTS" id="PR00111">
    <property type="entry name" value="ABHYDROLASE"/>
</dbReference>
<dbReference type="PANTHER" id="PTHR33570:SF2">
    <property type="entry name" value="CARBOXYMUCONOLACTONE DECARBOXYLASE-LIKE DOMAIN-CONTAINING PROTEIN"/>
    <property type="match status" value="1"/>
</dbReference>
<dbReference type="Gene3D" id="3.40.50.1820">
    <property type="entry name" value="alpha/beta hydrolase"/>
    <property type="match status" value="1"/>
</dbReference>
<dbReference type="Pfam" id="PF02627">
    <property type="entry name" value="CMD"/>
    <property type="match status" value="1"/>
</dbReference>
<feature type="domain" description="Carboxymuconolactone decarboxylase-like" evidence="2">
    <location>
        <begin position="296"/>
        <end position="377"/>
    </location>
</feature>
<evidence type="ECO:0000313" key="3">
    <source>
        <dbReference type="EMBL" id="MBP0492720.1"/>
    </source>
</evidence>
<dbReference type="RefSeq" id="WP_209372494.1">
    <property type="nucleotide sequence ID" value="NZ_JAGIZA010000004.1"/>
</dbReference>
<dbReference type="SUPFAM" id="SSF69118">
    <property type="entry name" value="AhpD-like"/>
    <property type="match status" value="1"/>
</dbReference>
<dbReference type="Gene3D" id="1.20.1290.10">
    <property type="entry name" value="AhpD-like"/>
    <property type="match status" value="1"/>
</dbReference>
<protein>
    <submittedName>
        <fullName evidence="3">Alpha/beta fold hydrolase</fullName>
    </submittedName>
</protein>
<keyword evidence="4" id="KW-1185">Reference proteome</keyword>
<dbReference type="AlphaFoldDB" id="A0A940MXB6"/>
<dbReference type="SUPFAM" id="SSF53474">
    <property type="entry name" value="alpha/beta-Hydrolases"/>
    <property type="match status" value="1"/>
</dbReference>
<proteinExistence type="predicted"/>
<sequence length="387" mass="40503">MFIALRGMAVHVRVEGPPGAPPLLMLHSLGTGLHVWDPQAEAMARTHRVIRFDQRGHGLTSNDPGAAAAEGSMASLAEDAFAVLDALGVRAAHLAGISIGGRIAMEMAATRPERVLSLFLLDTALEFAPASNWQTRIDAVRAGGVASVADGVMARWVVDPALPSSRALLSMLLATPSEGYIGGAEALRDARAEPLLGRLRGPATVVVGELDQASPVSAAEAIRDAIPGSSLTVLPGRAHIPTFEAADEVTAALQAHLAPVPADDPLDAGLAVRKAVLGEEHVARAQAAVTPLDAPFQNYITRNVWGQIWTRPGLPRHTRSLLTLAVTAALAREGEFGLHVRATRNTGVTPEEIAEVLLQVGAYAGVPVANHALKIAKTILAEMEKTS</sequence>
<keyword evidence="3" id="KW-0378">Hydrolase</keyword>
<dbReference type="InterPro" id="IPR052512">
    <property type="entry name" value="4CMD/NDH-1_regulator"/>
</dbReference>
<dbReference type="PANTHER" id="PTHR33570">
    <property type="entry name" value="4-CARBOXYMUCONOLACTONE DECARBOXYLASE FAMILY PROTEIN"/>
    <property type="match status" value="1"/>
</dbReference>
<dbReference type="InterPro" id="IPR029058">
    <property type="entry name" value="AB_hydrolase_fold"/>
</dbReference>
<dbReference type="InterPro" id="IPR000073">
    <property type="entry name" value="AB_hydrolase_1"/>
</dbReference>
<accession>A0A940MXB6</accession>
<dbReference type="GO" id="GO:0051920">
    <property type="term" value="F:peroxiredoxin activity"/>
    <property type="evidence" value="ECO:0007669"/>
    <property type="project" value="InterPro"/>
</dbReference>
<evidence type="ECO:0000259" key="1">
    <source>
        <dbReference type="Pfam" id="PF00561"/>
    </source>
</evidence>
<gene>
    <name evidence="3" type="ORF">J5Y10_08005</name>
</gene>
<dbReference type="Pfam" id="PF00561">
    <property type="entry name" value="Abhydrolase_1"/>
    <property type="match status" value="1"/>
</dbReference>
<name>A0A940MXB6_9PROT</name>
<feature type="domain" description="AB hydrolase-1" evidence="1">
    <location>
        <begin position="21"/>
        <end position="133"/>
    </location>
</feature>
<organism evidence="3 4">
    <name type="scientific">Roseomonas indoligenes</name>
    <dbReference type="NCBI Taxonomy" id="2820811"/>
    <lineage>
        <taxon>Bacteria</taxon>
        <taxon>Pseudomonadati</taxon>
        <taxon>Pseudomonadota</taxon>
        <taxon>Alphaproteobacteria</taxon>
        <taxon>Acetobacterales</taxon>
        <taxon>Roseomonadaceae</taxon>
        <taxon>Roseomonas</taxon>
    </lineage>
</organism>